<sequence length="118" mass="13794">MFALRFSVSHWAVQKLRFRVAFDSTEFNCPSLSCLRHMEFVMYADNITDIAERSRVLPLRDGEDTESTPAPSLLPLPPLKCSPCSLAPQIRYFALRHKVWRINCRRTTLYSFLLSRRE</sequence>
<dbReference type="Proteomes" id="UP000283634">
    <property type="component" value="Unassembled WGS sequence"/>
</dbReference>
<dbReference type="GeneID" id="40331606"/>
<keyword evidence="2" id="KW-1185">Reference proteome</keyword>
<evidence type="ECO:0000313" key="1">
    <source>
        <dbReference type="EMBL" id="RNF00318.1"/>
    </source>
</evidence>
<name>A0A3R7KS76_TRYRA</name>
<gene>
    <name evidence="1" type="ORF">TraAM80_07673</name>
</gene>
<dbReference type="EMBL" id="MKGL01000332">
    <property type="protein sequence ID" value="RNF00318.1"/>
    <property type="molecule type" value="Genomic_DNA"/>
</dbReference>
<dbReference type="RefSeq" id="XP_029235700.1">
    <property type="nucleotide sequence ID" value="XM_029384454.1"/>
</dbReference>
<reference evidence="1 2" key="1">
    <citation type="journal article" date="2018" name="BMC Genomics">
        <title>Genomic comparison of Trypanosoma conorhini and Trypanosoma rangeli to Trypanosoma cruzi strains of high and low virulence.</title>
        <authorList>
            <person name="Bradwell K.R."/>
            <person name="Koparde V.N."/>
            <person name="Matveyev A.V."/>
            <person name="Serrano M.G."/>
            <person name="Alves J.M."/>
            <person name="Parikh H."/>
            <person name="Huang B."/>
            <person name="Lee V."/>
            <person name="Espinosa-Alvarez O."/>
            <person name="Ortiz P.A."/>
            <person name="Costa-Martins A.G."/>
            <person name="Teixeira M.M."/>
            <person name="Buck G.A."/>
        </authorList>
    </citation>
    <scope>NUCLEOTIDE SEQUENCE [LARGE SCALE GENOMIC DNA]</scope>
    <source>
        <strain evidence="1 2">AM80</strain>
    </source>
</reference>
<protein>
    <submittedName>
        <fullName evidence="1">Uncharacterized protein</fullName>
    </submittedName>
</protein>
<evidence type="ECO:0000313" key="2">
    <source>
        <dbReference type="Proteomes" id="UP000283634"/>
    </source>
</evidence>
<comment type="caution">
    <text evidence="1">The sequence shown here is derived from an EMBL/GenBank/DDBJ whole genome shotgun (WGS) entry which is preliminary data.</text>
</comment>
<dbReference type="AlphaFoldDB" id="A0A3R7KS76"/>
<accession>A0A3R7KS76</accession>
<organism evidence="1 2">
    <name type="scientific">Trypanosoma rangeli</name>
    <dbReference type="NCBI Taxonomy" id="5698"/>
    <lineage>
        <taxon>Eukaryota</taxon>
        <taxon>Discoba</taxon>
        <taxon>Euglenozoa</taxon>
        <taxon>Kinetoplastea</taxon>
        <taxon>Metakinetoplastina</taxon>
        <taxon>Trypanosomatida</taxon>
        <taxon>Trypanosomatidae</taxon>
        <taxon>Trypanosoma</taxon>
        <taxon>Herpetosoma</taxon>
    </lineage>
</organism>
<proteinExistence type="predicted"/>